<accession>A0ABD2XX11</accession>
<organism evidence="2 3">
    <name type="scientific">Cinchona calisaya</name>
    <dbReference type="NCBI Taxonomy" id="153742"/>
    <lineage>
        <taxon>Eukaryota</taxon>
        <taxon>Viridiplantae</taxon>
        <taxon>Streptophyta</taxon>
        <taxon>Embryophyta</taxon>
        <taxon>Tracheophyta</taxon>
        <taxon>Spermatophyta</taxon>
        <taxon>Magnoliopsida</taxon>
        <taxon>eudicotyledons</taxon>
        <taxon>Gunneridae</taxon>
        <taxon>Pentapetalae</taxon>
        <taxon>asterids</taxon>
        <taxon>lamiids</taxon>
        <taxon>Gentianales</taxon>
        <taxon>Rubiaceae</taxon>
        <taxon>Cinchonoideae</taxon>
        <taxon>Cinchoneae</taxon>
        <taxon>Cinchona</taxon>
    </lineage>
</organism>
<proteinExistence type="predicted"/>
<protein>
    <recommendedName>
        <fullName evidence="4">Zinc finger, CCHC-type</fullName>
    </recommendedName>
</protein>
<dbReference type="PANTHER" id="PTHR47592">
    <property type="entry name" value="PBF68 PROTEIN"/>
    <property type="match status" value="1"/>
</dbReference>
<dbReference type="AlphaFoldDB" id="A0ABD2XX11"/>
<comment type="caution">
    <text evidence="2">The sequence shown here is derived from an EMBL/GenBank/DDBJ whole genome shotgun (WGS) entry which is preliminary data.</text>
</comment>
<keyword evidence="3" id="KW-1185">Reference proteome</keyword>
<sequence>MVTSTIKELSTDFTKLSRFEGGNFLRWQKKMKILFTTLHVACVLTTERPNDTEGETLEQIRSRQKWDNDDFSCMGHILNGMSDGLFDTYQDAISAKDLWERLEPRYMREDATSKKFLVSHFNNYKIVDGKPVMQQLYEIERLLNNFKQHKMNMDETIIVSSIVDKFPPSWKDFKRSFKHKKEDISLEQLGHKFCLEEEYRNQEDTKDNVQEGVHTTENGKTKSHKKRSHYSNNSNKNKVANKKKKVALLLLHCLPKDACFE</sequence>
<dbReference type="Pfam" id="PF14223">
    <property type="entry name" value="Retrotran_gag_2"/>
    <property type="match status" value="1"/>
</dbReference>
<evidence type="ECO:0008006" key="4">
    <source>
        <dbReference type="Google" id="ProtNLM"/>
    </source>
</evidence>
<dbReference type="PANTHER" id="PTHR47592:SF29">
    <property type="entry name" value="ZINC FINGER, CCHC-TYPE"/>
    <property type="match status" value="1"/>
</dbReference>
<name>A0ABD2XX11_9GENT</name>
<reference evidence="2 3" key="1">
    <citation type="submission" date="2024-11" db="EMBL/GenBank/DDBJ databases">
        <title>A near-complete genome assembly of Cinchona calisaya.</title>
        <authorList>
            <person name="Lian D.C."/>
            <person name="Zhao X.W."/>
            <person name="Wei L."/>
        </authorList>
    </citation>
    <scope>NUCLEOTIDE SEQUENCE [LARGE SCALE GENOMIC DNA]</scope>
    <source>
        <tissue evidence="2">Nenye</tissue>
    </source>
</reference>
<dbReference type="EMBL" id="JBJUIK010000017">
    <property type="protein sequence ID" value="KAL3498510.1"/>
    <property type="molecule type" value="Genomic_DNA"/>
</dbReference>
<evidence type="ECO:0000313" key="2">
    <source>
        <dbReference type="EMBL" id="KAL3498510.1"/>
    </source>
</evidence>
<evidence type="ECO:0000256" key="1">
    <source>
        <dbReference type="SAM" id="MobiDB-lite"/>
    </source>
</evidence>
<dbReference type="Proteomes" id="UP001630127">
    <property type="component" value="Unassembled WGS sequence"/>
</dbReference>
<feature type="region of interest" description="Disordered" evidence="1">
    <location>
        <begin position="204"/>
        <end position="241"/>
    </location>
</feature>
<evidence type="ECO:0000313" key="3">
    <source>
        <dbReference type="Proteomes" id="UP001630127"/>
    </source>
</evidence>
<gene>
    <name evidence="2" type="ORF">ACH5RR_041242</name>
</gene>